<evidence type="ECO:0000313" key="3">
    <source>
        <dbReference type="Proteomes" id="UP000799539"/>
    </source>
</evidence>
<feature type="region of interest" description="Disordered" evidence="1">
    <location>
        <begin position="111"/>
        <end position="183"/>
    </location>
</feature>
<sequence length="373" mass="40873">MPAETWKIEERRDLLHMRTEWKAGHRHGHYRTIDPENGAYSAIETQERTLSDQRIRNAAQQTGGRNWLREDASGALALPNSPVHLRPNPRSYIRDPITFDAVFADKQPRRAGLGAAQPAPGTGGQGLTTTARSRWTETARRSTQSAGPSIAGSATRLSRQPATPKSSALVASSQSVQSTPQVPDREFKAAQQSSVIYKHGGELVHIWNPSRQRFDDLIRCDEDVCCKCNDCGRSGDLAIKIRRRPTNGLPFVHLGQDSIINTKGEYVFGHTGALSINRFTVPPHKHTMKVDMWCTSEGQDMRVTVLGCVAERCAICSPATFKANGGDLNYSVDGGLYGENDAVALSDEYGAWSDTDDEEAGGLDVENVEGDNE</sequence>
<feature type="compositionally biased region" description="Acidic residues" evidence="1">
    <location>
        <begin position="354"/>
        <end position="373"/>
    </location>
</feature>
<evidence type="ECO:0000313" key="2">
    <source>
        <dbReference type="EMBL" id="KAF2217358.1"/>
    </source>
</evidence>
<gene>
    <name evidence="2" type="ORF">CERZMDRAFT_81277</name>
</gene>
<accession>A0A6A6FVU4</accession>
<proteinExistence type="predicted"/>
<organism evidence="2 3">
    <name type="scientific">Cercospora zeae-maydis SCOH1-5</name>
    <dbReference type="NCBI Taxonomy" id="717836"/>
    <lineage>
        <taxon>Eukaryota</taxon>
        <taxon>Fungi</taxon>
        <taxon>Dikarya</taxon>
        <taxon>Ascomycota</taxon>
        <taxon>Pezizomycotina</taxon>
        <taxon>Dothideomycetes</taxon>
        <taxon>Dothideomycetidae</taxon>
        <taxon>Mycosphaerellales</taxon>
        <taxon>Mycosphaerellaceae</taxon>
        <taxon>Cercospora</taxon>
    </lineage>
</organism>
<dbReference type="OrthoDB" id="3650518at2759"/>
<name>A0A6A6FVU4_9PEZI</name>
<feature type="compositionally biased region" description="Polar residues" evidence="1">
    <location>
        <begin position="155"/>
        <end position="165"/>
    </location>
</feature>
<protein>
    <submittedName>
        <fullName evidence="2">Uncharacterized protein</fullName>
    </submittedName>
</protein>
<evidence type="ECO:0000256" key="1">
    <source>
        <dbReference type="SAM" id="MobiDB-lite"/>
    </source>
</evidence>
<dbReference type="EMBL" id="ML992663">
    <property type="protein sequence ID" value="KAF2217358.1"/>
    <property type="molecule type" value="Genomic_DNA"/>
</dbReference>
<dbReference type="AlphaFoldDB" id="A0A6A6FVU4"/>
<dbReference type="Proteomes" id="UP000799539">
    <property type="component" value="Unassembled WGS sequence"/>
</dbReference>
<reference evidence="2" key="1">
    <citation type="journal article" date="2020" name="Stud. Mycol.">
        <title>101 Dothideomycetes genomes: a test case for predicting lifestyles and emergence of pathogens.</title>
        <authorList>
            <person name="Haridas S."/>
            <person name="Albert R."/>
            <person name="Binder M."/>
            <person name="Bloem J."/>
            <person name="Labutti K."/>
            <person name="Salamov A."/>
            <person name="Andreopoulos B."/>
            <person name="Baker S."/>
            <person name="Barry K."/>
            <person name="Bills G."/>
            <person name="Bluhm B."/>
            <person name="Cannon C."/>
            <person name="Castanera R."/>
            <person name="Culley D."/>
            <person name="Daum C."/>
            <person name="Ezra D."/>
            <person name="Gonzalez J."/>
            <person name="Henrissat B."/>
            <person name="Kuo A."/>
            <person name="Liang C."/>
            <person name="Lipzen A."/>
            <person name="Lutzoni F."/>
            <person name="Magnuson J."/>
            <person name="Mondo S."/>
            <person name="Nolan M."/>
            <person name="Ohm R."/>
            <person name="Pangilinan J."/>
            <person name="Park H.-J."/>
            <person name="Ramirez L."/>
            <person name="Alfaro M."/>
            <person name="Sun H."/>
            <person name="Tritt A."/>
            <person name="Yoshinaga Y."/>
            <person name="Zwiers L.-H."/>
            <person name="Turgeon B."/>
            <person name="Goodwin S."/>
            <person name="Spatafora J."/>
            <person name="Crous P."/>
            <person name="Grigoriev I."/>
        </authorList>
    </citation>
    <scope>NUCLEOTIDE SEQUENCE</scope>
    <source>
        <strain evidence="2">SCOH1-5</strain>
    </source>
</reference>
<feature type="compositionally biased region" description="Low complexity" evidence="1">
    <location>
        <begin position="111"/>
        <end position="120"/>
    </location>
</feature>
<feature type="region of interest" description="Disordered" evidence="1">
    <location>
        <begin position="353"/>
        <end position="373"/>
    </location>
</feature>
<keyword evidence="3" id="KW-1185">Reference proteome</keyword>
<feature type="compositionally biased region" description="Low complexity" evidence="1">
    <location>
        <begin position="166"/>
        <end position="182"/>
    </location>
</feature>